<evidence type="ECO:0000256" key="2">
    <source>
        <dbReference type="ARBA" id="ARBA00009731"/>
    </source>
</evidence>
<dbReference type="GO" id="GO:0006488">
    <property type="term" value="P:dolichol-linked oligosaccharide biosynthetic process"/>
    <property type="evidence" value="ECO:0007669"/>
    <property type="project" value="InterPro"/>
</dbReference>
<sequence length="247" mass="28069">MLLASFVDTFLHVGWVIVQLLTYWAVGTYLVFGVIMVLFPGVLLLPLIMEKLVVVFFGVDIQQQQKTMLILGSGGHTQELLNLVPYLSALYPRLYIKANSDRISAKKARQLEETLNAGNEERVVKYRQTYRIREVGQSWITVVFFAGPLAFCHAAMVMLKHRPTTIICNGPGLCVPFCLIGFVLTKLRLLKTRIVFVESICRVDTLSMTGKMLIHLADDFFVQWHVLKIKCSKKYPKANVQYLGRLT</sequence>
<dbReference type="Proteomes" id="UP000094527">
    <property type="component" value="Unassembled WGS sequence"/>
</dbReference>
<feature type="transmembrane region" description="Helical" evidence="8">
    <location>
        <begin position="139"/>
        <end position="158"/>
    </location>
</feature>
<evidence type="ECO:0000256" key="3">
    <source>
        <dbReference type="ARBA" id="ARBA00017467"/>
    </source>
</evidence>
<accession>A0A1D2N4I1</accession>
<comment type="caution">
    <text evidence="9">The sequence shown here is derived from an EMBL/GenBank/DDBJ whole genome shotgun (WGS) entry which is preliminary data.</text>
</comment>
<dbReference type="EMBL" id="LJIJ01000243">
    <property type="protein sequence ID" value="ODM99964.1"/>
    <property type="molecule type" value="Genomic_DNA"/>
</dbReference>
<proteinExistence type="inferred from homology"/>
<feature type="transmembrane region" description="Helical" evidence="8">
    <location>
        <begin position="20"/>
        <end position="45"/>
    </location>
</feature>
<dbReference type="PANTHER" id="PTHR12154:SF4">
    <property type="entry name" value="UDP-N-ACETYLGLUCOSAMINE TRANSFERASE SUBUNIT ALG14 HOMOLOG"/>
    <property type="match status" value="1"/>
</dbReference>
<reference evidence="9 10" key="1">
    <citation type="journal article" date="2016" name="Genome Biol. Evol.">
        <title>Gene Family Evolution Reflects Adaptation to Soil Environmental Stressors in the Genome of the Collembolan Orchesella cincta.</title>
        <authorList>
            <person name="Faddeeva-Vakhrusheva A."/>
            <person name="Derks M.F."/>
            <person name="Anvar S.Y."/>
            <person name="Agamennone V."/>
            <person name="Suring W."/>
            <person name="Smit S."/>
            <person name="van Straalen N.M."/>
            <person name="Roelofs D."/>
        </authorList>
    </citation>
    <scope>NUCLEOTIDE SEQUENCE [LARGE SCALE GENOMIC DNA]</scope>
    <source>
        <tissue evidence="9">Mixed pool</tissue>
    </source>
</reference>
<name>A0A1D2N4I1_ORCCI</name>
<keyword evidence="6 8" id="KW-1133">Transmembrane helix</keyword>
<dbReference type="STRING" id="48709.A0A1D2N4I1"/>
<evidence type="ECO:0000256" key="5">
    <source>
        <dbReference type="ARBA" id="ARBA00022824"/>
    </source>
</evidence>
<dbReference type="GO" id="GO:0004577">
    <property type="term" value="F:N-acetylglucosaminyldiphosphodolichol N-acetylglucosaminyltransferase activity"/>
    <property type="evidence" value="ECO:0007669"/>
    <property type="project" value="TreeGrafter"/>
</dbReference>
<dbReference type="Pfam" id="PF08660">
    <property type="entry name" value="Alg14"/>
    <property type="match status" value="1"/>
</dbReference>
<gene>
    <name evidence="9" type="ORF">Ocin01_06726</name>
</gene>
<feature type="transmembrane region" description="Helical" evidence="8">
    <location>
        <begin position="164"/>
        <end position="184"/>
    </location>
</feature>
<evidence type="ECO:0000256" key="7">
    <source>
        <dbReference type="ARBA" id="ARBA00023136"/>
    </source>
</evidence>
<dbReference type="OMA" id="GTCCIIT"/>
<evidence type="ECO:0000256" key="6">
    <source>
        <dbReference type="ARBA" id="ARBA00022989"/>
    </source>
</evidence>
<evidence type="ECO:0000256" key="4">
    <source>
        <dbReference type="ARBA" id="ARBA00022692"/>
    </source>
</evidence>
<keyword evidence="9" id="KW-0808">Transferase</keyword>
<evidence type="ECO:0000256" key="1">
    <source>
        <dbReference type="ARBA" id="ARBA00004389"/>
    </source>
</evidence>
<dbReference type="Gene3D" id="3.40.50.2000">
    <property type="entry name" value="Glycogen Phosphorylase B"/>
    <property type="match status" value="1"/>
</dbReference>
<keyword evidence="10" id="KW-1185">Reference proteome</keyword>
<protein>
    <recommendedName>
        <fullName evidence="3">UDP-N-acetylglucosamine transferase subunit ALG14</fullName>
    </recommendedName>
</protein>
<dbReference type="GO" id="GO:0043541">
    <property type="term" value="C:UDP-N-acetylglucosamine transferase complex"/>
    <property type="evidence" value="ECO:0007669"/>
    <property type="project" value="TreeGrafter"/>
</dbReference>
<dbReference type="AlphaFoldDB" id="A0A1D2N4I1"/>
<comment type="similarity">
    <text evidence="2">Belongs to the ALG14 family.</text>
</comment>
<comment type="subcellular location">
    <subcellularLocation>
        <location evidence="1">Endoplasmic reticulum membrane</location>
        <topology evidence="1">Single-pass membrane protein</topology>
    </subcellularLocation>
</comment>
<dbReference type="OrthoDB" id="17098at2759"/>
<evidence type="ECO:0000256" key="8">
    <source>
        <dbReference type="SAM" id="Phobius"/>
    </source>
</evidence>
<dbReference type="PANTHER" id="PTHR12154">
    <property type="entry name" value="GLYCOSYL TRANSFERASE-RELATED"/>
    <property type="match status" value="1"/>
</dbReference>
<keyword evidence="7 8" id="KW-0472">Membrane</keyword>
<keyword evidence="4 8" id="KW-0812">Transmembrane</keyword>
<keyword evidence="5" id="KW-0256">Endoplasmic reticulum</keyword>
<evidence type="ECO:0000313" key="10">
    <source>
        <dbReference type="Proteomes" id="UP000094527"/>
    </source>
</evidence>
<dbReference type="InterPro" id="IPR013969">
    <property type="entry name" value="Oligosacch_biosynth_Alg14"/>
</dbReference>
<organism evidence="9 10">
    <name type="scientific">Orchesella cincta</name>
    <name type="common">Springtail</name>
    <name type="synonym">Podura cincta</name>
    <dbReference type="NCBI Taxonomy" id="48709"/>
    <lineage>
        <taxon>Eukaryota</taxon>
        <taxon>Metazoa</taxon>
        <taxon>Ecdysozoa</taxon>
        <taxon>Arthropoda</taxon>
        <taxon>Hexapoda</taxon>
        <taxon>Collembola</taxon>
        <taxon>Entomobryomorpha</taxon>
        <taxon>Entomobryoidea</taxon>
        <taxon>Orchesellidae</taxon>
        <taxon>Orchesellinae</taxon>
        <taxon>Orchesella</taxon>
    </lineage>
</organism>
<evidence type="ECO:0000313" key="9">
    <source>
        <dbReference type="EMBL" id="ODM99964.1"/>
    </source>
</evidence>